<feature type="coiled-coil region" evidence="2">
    <location>
        <begin position="1678"/>
        <end position="1705"/>
    </location>
</feature>
<evidence type="ECO:0000256" key="2">
    <source>
        <dbReference type="SAM" id="Coils"/>
    </source>
</evidence>
<feature type="region of interest" description="Disordered" evidence="3">
    <location>
        <begin position="931"/>
        <end position="1044"/>
    </location>
</feature>
<feature type="compositionally biased region" description="Polar residues" evidence="3">
    <location>
        <begin position="440"/>
        <end position="455"/>
    </location>
</feature>
<feature type="compositionally biased region" description="Basic and acidic residues" evidence="3">
    <location>
        <begin position="115"/>
        <end position="128"/>
    </location>
</feature>
<feature type="region of interest" description="Disordered" evidence="3">
    <location>
        <begin position="1454"/>
        <end position="1476"/>
    </location>
</feature>
<comment type="caution">
    <text evidence="4">The sequence shown here is derived from an EMBL/GenBank/DDBJ whole genome shotgun (WGS) entry which is preliminary data.</text>
</comment>
<feature type="compositionally biased region" description="Basic and acidic residues" evidence="3">
    <location>
        <begin position="772"/>
        <end position="789"/>
    </location>
</feature>
<feature type="region of interest" description="Disordered" evidence="3">
    <location>
        <begin position="1320"/>
        <end position="1422"/>
    </location>
</feature>
<evidence type="ECO:0000256" key="3">
    <source>
        <dbReference type="SAM" id="MobiDB-lite"/>
    </source>
</evidence>
<sequence length="2023" mass="235191">MRKVKEPISHAPYFEALHQAVQQATAQQQKKIQSKRAKKPTTYVKKRKITRQSQKYVQPPSTTYYSSQIPIEQSKPIKSRPSLIPTSIPPAFLDSISHQNRGDNIYSGHSQTGQRRSDDHRESVERMRQRFKRGRKQHSKPSQPSHIESAEHHPYIEVRPQQHDPRSHQVPSSSLDDVRLAANSHYAIQMDGLHPVETQSDIITPITHIPPPSSPYFMRNPSLSPPSPSPSRSVHPHSAIVMGSSHHSGTPIHSISHGDMGIDNSGFVSPTSIHATSGQQPLSSSAIDQRMSASSSHRSDIPPLQPSRKEPRKGVTMSSIQSVDGLSTEGVVMTVSHHSPNPPKDYRDESSTIVNERLLRLVNELRRRLIAQEKEKLEHQRMGMVAAEPENMKEELDKSDLDRRMSDDGVVSEIRVKGSSFSSSSSLLSTIEEKKEELSGETNKPDASTVSQDSIPSEIPFPFLEGEHKDISTVSPHITSLASAQGLLKQHSAHDIIALLLQDTHSLQEALTQAKDDNTSLKTELEHCLLEKTELEHQIESLKENAASNITSDDEDIKALQEEIMKLQQDIVSLTDENGRLRQTGKDLAARLLNEEDERGECVKELAKERVNKRTLEDKFKEMQEAWAVEKAKLLAMIPPDKVRDGSKTGLELPDERGECVKELAKERVNKRTLEDKFKEMQEAWAVEKAKLLAMIPPDKVRDGSKTGLELPVDISHEDGKSSIHNNNSSQYSHVSSLPLRNSSSLTVASEVRSESPSSSELSSSSLFDEEELKRAEEKLREEEEKLREEEEEEKREEEERKREEEERKREEEKKELEEKIVLIEELLVEKESELKEKESELKEKEERCKMSISSMRTTLEGETSKWQVKEIKMDSLIISLQEETKHLSDTVEKASKQIEEQRNAYEEEVKRMTEEMGIYKGRIEELLREEEERKRREEEEEEMRKEREEEEERKRREEEEEEMRKEREEEEERKRREEEEEEMRKEREEEEERKRREEEKRMKEEEEEKLRKEEEEKRMKEEEEEKLRKEQEQQEEEKRRREEEVRILKEKEEEERGYIKWHDLRSEDFKSGYDELMGLSHLSQTCFVVIEETGIKAYNPGYKSVMWCVLDMITPELGHYTLLKCKRLPHWNLSIQTEVKRARLKIGCMVCKRNILFGKIEKGKVEMVKMAPHGDDCRYKWAISSTMNPEDLLGDPDEIIDICTQPLMPQTGKQLLVEKESELKEKESELKEKEERCKMSISSMRTTLEGETSKWQVKEIKMDSLIISLQEETKHLSDTVEKASKQIEEQRNAYEEEVKRMTEEMGIYKGRIEELLREEEERKRREEEEEEMRKEREEEEERKRREEEKRMKEEEEEKLRKEEEEKRMKEEEEKLRKEQEQQEEEKRRREEEVRILKEKEEEERLRKEREEEERKRKEELESRIAEIEEQAKKLKDLEEAKSIVESELVVEREKMEEERKQYRDSEFEHKGYQLKYSRLESDLADLRKQLTEETDRCSELEDRVRDVEGLLKDEERKRREEEEKRREEELRRREEEEKRREEEKKRREIVLRKEKAEQQRKATEVQLREEEALRRSEEEKRRNEEAKRRELEEILYKERCDREKVMSEKQLEDIAQRELERKESERNAQRVLDLQQRLDEILSSSKKAASIEDEKSRSQSFLLDTIKDEEGKKTDVIVNQQSIISNLEEQVSSLSDDIVRLKLEKDHHLGTVSDLRESNQVLSANLSSTTSFADTLYTNLKEMTSSFKTHSRLSKKKLSSVFSHLSHTRTQTMELCGCLEAAERMIYSLLCHITSITGGVHVASGMLPLGVSASVWDLNSEGSDMDVGSDLVVRKSFEKGKKDVAQELLSMLPLSSSNLITSFHSLSSSVSHESSLTSSPLLLLTSLSQCVLGGCARFDAVIRKIIMVLGSISASSSDSVPTLHSLSVSHSSDTVSSGPGSALTKQSVDISTLTNDILQVVRSGRKVVSEVRDEACDIIKSIVKVVTDTQKQLNDSIHAQCILIDRIVARDVHVDDEILDEL</sequence>
<keyword evidence="5" id="KW-1185">Reference proteome</keyword>
<name>A0ABQ5K4P2_9EUKA</name>
<evidence type="ECO:0000256" key="1">
    <source>
        <dbReference type="ARBA" id="ARBA00023054"/>
    </source>
</evidence>
<feature type="region of interest" description="Disordered" evidence="3">
    <location>
        <begin position="835"/>
        <end position="864"/>
    </location>
</feature>
<feature type="compositionally biased region" description="Basic residues" evidence="3">
    <location>
        <begin position="129"/>
        <end position="139"/>
    </location>
</feature>
<feature type="compositionally biased region" description="Polar residues" evidence="3">
    <location>
        <begin position="51"/>
        <end position="71"/>
    </location>
</feature>
<reference evidence="4" key="1">
    <citation type="submission" date="2022-03" db="EMBL/GenBank/DDBJ databases">
        <title>Draft genome sequence of Aduncisulcus paluster, a free-living microaerophilic Fornicata.</title>
        <authorList>
            <person name="Yuyama I."/>
            <person name="Kume K."/>
            <person name="Tamura T."/>
            <person name="Inagaki Y."/>
            <person name="Hashimoto T."/>
        </authorList>
    </citation>
    <scope>NUCLEOTIDE SEQUENCE</scope>
    <source>
        <strain evidence="4">NY0171</strain>
    </source>
</reference>
<gene>
    <name evidence="4" type="ORF">ADUPG1_013353</name>
</gene>
<feature type="region of interest" description="Disordered" evidence="3">
    <location>
        <begin position="1516"/>
        <end position="1585"/>
    </location>
</feature>
<dbReference type="EMBL" id="BQXS01012653">
    <property type="protein sequence ID" value="GKT26424.1"/>
    <property type="molecule type" value="Genomic_DNA"/>
</dbReference>
<feature type="region of interest" description="Disordered" evidence="3">
    <location>
        <begin position="25"/>
        <end position="151"/>
    </location>
</feature>
<dbReference type="Proteomes" id="UP001057375">
    <property type="component" value="Unassembled WGS sequence"/>
</dbReference>
<dbReference type="PANTHER" id="PTHR32083:SF48">
    <property type="entry name" value="TRANS-GOLGI NETWORK-LOCALIZED SYP41-INTERACTING PROTEIN 1"/>
    <property type="match status" value="1"/>
</dbReference>
<accession>A0ABQ5K4P2</accession>
<feature type="compositionally biased region" description="Basic and acidic residues" evidence="3">
    <location>
        <begin position="835"/>
        <end position="850"/>
    </location>
</feature>
<dbReference type="Gene3D" id="1.10.287.1490">
    <property type="match status" value="1"/>
</dbReference>
<evidence type="ECO:0000313" key="4">
    <source>
        <dbReference type="EMBL" id="GKT26424.1"/>
    </source>
</evidence>
<evidence type="ECO:0000313" key="5">
    <source>
        <dbReference type="Proteomes" id="UP001057375"/>
    </source>
</evidence>
<protein>
    <submittedName>
        <fullName evidence="4">RSBN1/Dpy-21 like protein</fullName>
    </submittedName>
</protein>
<organism evidence="4 5">
    <name type="scientific">Aduncisulcus paluster</name>
    <dbReference type="NCBI Taxonomy" id="2918883"/>
    <lineage>
        <taxon>Eukaryota</taxon>
        <taxon>Metamonada</taxon>
        <taxon>Carpediemonas-like organisms</taxon>
        <taxon>Aduncisulcus</taxon>
    </lineage>
</organism>
<feature type="compositionally biased region" description="Polar residues" evidence="3">
    <location>
        <begin position="266"/>
        <end position="296"/>
    </location>
</feature>
<feature type="compositionally biased region" description="Basic residues" evidence="3">
    <location>
        <begin position="32"/>
        <end position="50"/>
    </location>
</feature>
<feature type="coiled-coil region" evidence="2">
    <location>
        <begin position="355"/>
        <end position="382"/>
    </location>
</feature>
<dbReference type="PANTHER" id="PTHR32083">
    <property type="entry name" value="CILIA AND FLAGELLA-ASSOCIATED PROTEIN 58-RELATED"/>
    <property type="match status" value="1"/>
</dbReference>
<feature type="compositionally biased region" description="Basic and acidic residues" evidence="3">
    <location>
        <begin position="798"/>
        <end position="816"/>
    </location>
</feature>
<feature type="region of interest" description="Disordered" evidence="3">
    <location>
        <begin position="425"/>
        <end position="456"/>
    </location>
</feature>
<feature type="region of interest" description="Disordered" evidence="3">
    <location>
        <begin position="213"/>
        <end position="320"/>
    </location>
</feature>
<feature type="compositionally biased region" description="Polar residues" evidence="3">
    <location>
        <begin position="852"/>
        <end position="864"/>
    </location>
</feature>
<feature type="coiled-coil region" evidence="2">
    <location>
        <begin position="525"/>
        <end position="626"/>
    </location>
</feature>
<feature type="compositionally biased region" description="Polar residues" evidence="3">
    <location>
        <begin position="723"/>
        <end position="748"/>
    </location>
</feature>
<proteinExistence type="predicted"/>
<feature type="region of interest" description="Disordered" evidence="3">
    <location>
        <begin position="699"/>
        <end position="816"/>
    </location>
</feature>
<feature type="compositionally biased region" description="Low complexity" evidence="3">
    <location>
        <begin position="755"/>
        <end position="767"/>
    </location>
</feature>
<keyword evidence="1 2" id="KW-0175">Coiled coil</keyword>